<dbReference type="RefSeq" id="WP_013702384.1">
    <property type="nucleotide sequence ID" value="NC_015385.1"/>
</dbReference>
<dbReference type="PANTHER" id="PTHR11851:SF49">
    <property type="entry name" value="MITOCHONDRIAL-PROCESSING PEPTIDASE SUBUNIT ALPHA"/>
    <property type="match status" value="1"/>
</dbReference>
<dbReference type="InterPro" id="IPR011249">
    <property type="entry name" value="Metalloenz_LuxS/M16"/>
</dbReference>
<dbReference type="InterPro" id="IPR011765">
    <property type="entry name" value="Pept_M16_N"/>
</dbReference>
<keyword evidence="5" id="KW-1185">Reference proteome</keyword>
<dbReference type="InterPro" id="IPR050361">
    <property type="entry name" value="MPP/UQCRC_Complex"/>
</dbReference>
<dbReference type="InterPro" id="IPR007863">
    <property type="entry name" value="Peptidase_M16_C"/>
</dbReference>
<dbReference type="Proteomes" id="UP000006852">
    <property type="component" value="Chromosome"/>
</dbReference>
<dbReference type="Gene3D" id="3.30.830.10">
    <property type="entry name" value="Metalloenzyme, LuxS/M16 peptidase-like"/>
    <property type="match status" value="4"/>
</dbReference>
<name>F2NTS3_TRES6</name>
<evidence type="ECO:0000313" key="4">
    <source>
        <dbReference type="EMBL" id="AEB15132.1"/>
    </source>
</evidence>
<protein>
    <submittedName>
        <fullName evidence="4">Peptidase M16 domain protein</fullName>
    </submittedName>
</protein>
<reference evidence="5" key="2">
    <citation type="submission" date="2011-04" db="EMBL/GenBank/DDBJ databases">
        <title>The complete genome of chromosome of Treponema succinifaciens DSM 2489.</title>
        <authorList>
            <person name="Lucas S."/>
            <person name="Copeland A."/>
            <person name="Lapidus A."/>
            <person name="Bruce D."/>
            <person name="Goodwin L."/>
            <person name="Pitluck S."/>
            <person name="Peters L."/>
            <person name="Kyrpides N."/>
            <person name="Mavromatis K."/>
            <person name="Ivanova N."/>
            <person name="Ovchinnikova G."/>
            <person name="Teshima H."/>
            <person name="Detter J.C."/>
            <person name="Tapia R."/>
            <person name="Han C."/>
            <person name="Land M."/>
            <person name="Hauser L."/>
            <person name="Markowitz V."/>
            <person name="Cheng J.-F."/>
            <person name="Hugenholtz P."/>
            <person name="Woyke T."/>
            <person name="Wu D."/>
            <person name="Gronow S."/>
            <person name="Wellnitz S."/>
            <person name="Brambilla E."/>
            <person name="Klenk H.-P."/>
            <person name="Eisen J.A."/>
        </authorList>
    </citation>
    <scope>NUCLEOTIDE SEQUENCE [LARGE SCALE GENOMIC DNA]</scope>
    <source>
        <strain evidence="5">ATCC 33096 / DSM 2489 / 6091</strain>
    </source>
</reference>
<organism evidence="4 5">
    <name type="scientific">Treponema succinifaciens (strain ATCC 33096 / DSM 2489 / 6091)</name>
    <dbReference type="NCBI Taxonomy" id="869209"/>
    <lineage>
        <taxon>Bacteria</taxon>
        <taxon>Pseudomonadati</taxon>
        <taxon>Spirochaetota</taxon>
        <taxon>Spirochaetia</taxon>
        <taxon>Spirochaetales</taxon>
        <taxon>Treponemataceae</taxon>
        <taxon>Treponema</taxon>
    </lineage>
</organism>
<feature type="domain" description="Peptidase M16 N-terminal" evidence="2">
    <location>
        <begin position="45"/>
        <end position="184"/>
    </location>
</feature>
<feature type="domain" description="Peptidase M16 C-terminal" evidence="3">
    <location>
        <begin position="200"/>
        <end position="364"/>
    </location>
</feature>
<dbReference type="KEGG" id="tsu:Tresu_2268"/>
<sequence>MKQNKKIIKIISLFVFLFTLNFIHAEKTPVENLYEYKMENGLTVFAAENHTVPLVYIEIAIRAGAITQTPQTAGLFHLYEHMMFKGNKLYKDAASVNRALSNLGVASWNGTTGINHVNYFFTVPSNKLEEGLAFWNAAVRSPLLNEQELENEKKVVLSEIEGGKSDPSKIFYSYLNKKLFPDAPYKLDSGGSFDAVRNANSTQLKEIKGKYYIPKNAALFIGGDIQPEETFKLAEKIFGTWSNNDSKIEPSAQQRKEPFASTQFCVMPFDKITRELAQIMIQFRGPDADFDLQDTYAADYLMYLLSEPNGKYIQSLYKNPEFKIPDFNNSWAQYATVRANGLFEFGTIVTEPENLLPERAEKILLEIQNSIIPKIANEKKFFTESYKSKIIEQLKDSQTQATETPSELLTSIRSWWTNTNAEYFFNYYDNLSKVTQDDVKRIIEKYISGKKPLVSVLLNPEIYNSTKKDFESEGFYEVRSDEKRWWQEKQFELKEPVQNSNFKFTEEKNIYIPQENQSSKTENKISKRNIEIKKLKNKIPIYINNTSDKIISIAILCPGGVEKLTPETSGMETTLFSFMADSSKKFSYKKRTEISYDTNSSIGYFSKLSGSALYLNAMDKHLEKILPVFLDGFLNPAFKQNEYENTINALRQRIQGIFNDPESFLAFTISNELYKDHPYEAKTFATPDSIKNITIENLKKYHKELLANGNFSVVVSGKIDSDFLIKKLNSTIGKLKFSNEETKRKIIQPISIKKNAPVTLRHPSAEGTAYITKVFASPANTEPDFIPCVLAGNIYTDILFNVVREHYGICYSPQSYVIGSKAPYGIEHLFKVSDFINFEKAMTEARNYMSNDKIVEKTNADGSYEFSTIEQNLEGYKNSYINQTYQSQQTSAGLASIMGYNLIQFNDIDYDLKQLEQIKRTTAQEILHVFKKYWIENHSAWFAITGEDTTLNFGEQEQ</sequence>
<gene>
    <name evidence="4" type="ordered locus">Tresu_2268</name>
</gene>
<evidence type="ECO:0000259" key="3">
    <source>
        <dbReference type="Pfam" id="PF05193"/>
    </source>
</evidence>
<feature type="domain" description="Peptidase M16 C-terminal" evidence="3">
    <location>
        <begin position="692"/>
        <end position="821"/>
    </location>
</feature>
<dbReference type="STRING" id="869209.Tresu_2268"/>
<dbReference type="Pfam" id="PF00675">
    <property type="entry name" value="Peptidase_M16"/>
    <property type="match status" value="2"/>
</dbReference>
<proteinExistence type="inferred from homology"/>
<comment type="similarity">
    <text evidence="1">Belongs to the peptidase M16 family.</text>
</comment>
<dbReference type="OrthoDB" id="9811314at2"/>
<dbReference type="GeneID" id="302999381"/>
<dbReference type="HOGENOM" id="CLU_308152_0_0_12"/>
<dbReference type="GO" id="GO:0046872">
    <property type="term" value="F:metal ion binding"/>
    <property type="evidence" value="ECO:0007669"/>
    <property type="project" value="InterPro"/>
</dbReference>
<accession>F2NTS3</accession>
<evidence type="ECO:0000256" key="1">
    <source>
        <dbReference type="ARBA" id="ARBA00007261"/>
    </source>
</evidence>
<dbReference type="PANTHER" id="PTHR11851">
    <property type="entry name" value="METALLOPROTEASE"/>
    <property type="match status" value="1"/>
</dbReference>
<dbReference type="SUPFAM" id="SSF63411">
    <property type="entry name" value="LuxS/MPP-like metallohydrolase"/>
    <property type="match status" value="4"/>
</dbReference>
<reference evidence="4 5" key="1">
    <citation type="journal article" date="2011" name="Stand. Genomic Sci.">
        <title>Complete genome sequence of Treponema succinifaciens type strain (6091).</title>
        <authorList>
            <person name="Han C."/>
            <person name="Gronow S."/>
            <person name="Teshima H."/>
            <person name="Lapidus A."/>
            <person name="Nolan M."/>
            <person name="Lucas S."/>
            <person name="Hammon N."/>
            <person name="Deshpande S."/>
            <person name="Cheng J.F."/>
            <person name="Zeytun A."/>
            <person name="Tapia R."/>
            <person name="Goodwin L."/>
            <person name="Pitluck S."/>
            <person name="Liolios K."/>
            <person name="Pagani I."/>
            <person name="Ivanova N."/>
            <person name="Mavromatis K."/>
            <person name="Mikhailova N."/>
            <person name="Huntemann M."/>
            <person name="Pati A."/>
            <person name="Chen A."/>
            <person name="Palaniappan K."/>
            <person name="Land M."/>
            <person name="Hauser L."/>
            <person name="Brambilla E.M."/>
            <person name="Rohde M."/>
            <person name="Goker M."/>
            <person name="Woyke T."/>
            <person name="Bristow J."/>
            <person name="Eisen J.A."/>
            <person name="Markowitz V."/>
            <person name="Hugenholtz P."/>
            <person name="Kyrpides N.C."/>
            <person name="Klenk H.P."/>
            <person name="Detter J.C."/>
        </authorList>
    </citation>
    <scope>NUCLEOTIDE SEQUENCE [LARGE SCALE GENOMIC DNA]</scope>
    <source>
        <strain evidence="5">ATCC 33096 / DSM 2489 / 6091</strain>
    </source>
</reference>
<dbReference type="Pfam" id="PF05193">
    <property type="entry name" value="Peptidase_M16_C"/>
    <property type="match status" value="2"/>
</dbReference>
<evidence type="ECO:0000313" key="5">
    <source>
        <dbReference type="Proteomes" id="UP000006852"/>
    </source>
</evidence>
<dbReference type="eggNOG" id="COG0612">
    <property type="taxonomic scope" value="Bacteria"/>
</dbReference>
<feature type="domain" description="Peptidase M16 N-terminal" evidence="2">
    <location>
        <begin position="543"/>
        <end position="685"/>
    </location>
</feature>
<dbReference type="AlphaFoldDB" id="F2NTS3"/>
<evidence type="ECO:0000259" key="2">
    <source>
        <dbReference type="Pfam" id="PF00675"/>
    </source>
</evidence>
<dbReference type="EMBL" id="CP002631">
    <property type="protein sequence ID" value="AEB15132.1"/>
    <property type="molecule type" value="Genomic_DNA"/>
</dbReference>